<dbReference type="Proteomes" id="UP000326582">
    <property type="component" value="Chromosome 6"/>
</dbReference>
<evidence type="ECO:0000313" key="2">
    <source>
        <dbReference type="Proteomes" id="UP000326582"/>
    </source>
</evidence>
<sequence length="417" mass="47277">MCCSGEVRRDVISVNRSVMAIILRFRIYESFLSYLIGSLQKSGMLELLIVHTILMQYQHNIMLKIVRRRAASKQVIETPCFPMETSTNDHVPASSEEIYRRMLEVEQELIEFQESSKELEQTLEDELRELESQNDLLLAQVRAKDAKISELSHTVIRLNKELATVSAESAARDKENKDIIADLKKTLVAMEISNDDMASRDRVLEQKLSLANQFNNELLEKIALTENDLEMEREANARHQLTISNMQNAANTGNTTSSRIKRDSTYQDFSMAEGTILDINEMLATEPPVPVKQRSMPRSDSLHKMQQLHSMSDILLHKVGEMNLALKSPSTTEVSKQKVPIQGEEKKPSLSYSPSIHNLSRIQRDMESQHERSGSESTITPASKRVSTSGSATSKERKSSESKKKTKLRSVMKSFFA</sequence>
<accession>A0ACD0WS05</accession>
<evidence type="ECO:0000313" key="1">
    <source>
        <dbReference type="EMBL" id="QFZ29918.1"/>
    </source>
</evidence>
<dbReference type="EMBL" id="CP038489">
    <property type="protein sequence ID" value="QFZ29918.1"/>
    <property type="molecule type" value="Genomic_DNA"/>
</dbReference>
<name>A0ACD0WS05_CLALS</name>
<keyword evidence="2" id="KW-1185">Reference proteome</keyword>
<proteinExistence type="predicted"/>
<reference evidence="2" key="1">
    <citation type="journal article" date="2019" name="MBio">
        <title>Comparative genomics for the elucidation of multidrug resistance (MDR) in Candida lusitaniae.</title>
        <authorList>
            <person name="Kannan A."/>
            <person name="Asner S.A."/>
            <person name="Trachsel E."/>
            <person name="Kelly S."/>
            <person name="Parker J."/>
            <person name="Sanglard D."/>
        </authorList>
    </citation>
    <scope>NUCLEOTIDE SEQUENCE [LARGE SCALE GENOMIC DNA]</scope>
    <source>
        <strain evidence="2">P1</strain>
    </source>
</reference>
<organism evidence="1 2">
    <name type="scientific">Clavispora lusitaniae</name>
    <name type="common">Candida lusitaniae</name>
    <dbReference type="NCBI Taxonomy" id="36911"/>
    <lineage>
        <taxon>Eukaryota</taxon>
        <taxon>Fungi</taxon>
        <taxon>Dikarya</taxon>
        <taxon>Ascomycota</taxon>
        <taxon>Saccharomycotina</taxon>
        <taxon>Pichiomycetes</taxon>
        <taxon>Metschnikowiaceae</taxon>
        <taxon>Clavispora</taxon>
    </lineage>
</organism>
<gene>
    <name evidence="1" type="ORF">EJF14_60432</name>
</gene>
<protein>
    <submittedName>
        <fullName evidence="1">Nuclear distribution protein</fullName>
    </submittedName>
</protein>